<gene>
    <name evidence="9" type="ORF">MN202_03810</name>
</gene>
<evidence type="ECO:0000313" key="10">
    <source>
        <dbReference type="Proteomes" id="UP001375382"/>
    </source>
</evidence>
<dbReference type="Proteomes" id="UP001375382">
    <property type="component" value="Unassembled WGS sequence"/>
</dbReference>
<evidence type="ECO:0000256" key="7">
    <source>
        <dbReference type="SAM" id="Phobius"/>
    </source>
</evidence>
<name>A0ABU8C365_9GAMM</name>
<sequence>MNTTEPTPIKHSIHLTEIAPDTFIDANGRQLSAKEVRNIVTPHDFNVASSLFGCALARPWRRGLAMAIDALLITLLAGGGLMFVTPLYAYLVWRCHRLGNPKRRNILLLLLPLVLVFADNQSADKDSTDNTTVNVIDAISISAAAVKIQSNNCDAVCAEAQSDLLIKSLLNQNFTDEHATTSLRDLLEESALSEQQQQQKLDSLKQQRAELAAAQQLLATQQQAEPAPLPEPGWWQKLQQSDHSVIKWIEGIMADLGISFGWAVAYLTLFISWNNGQTPGKRLLGIRVVQLDNKPLSLWGAFGRQGGYSAGFATGLLGFLQIYWDPNRQAIQDKLADTLVLRLKQQP</sequence>
<organism evidence="9 10">
    <name type="scientific">Rheinheimera muenzenbergensis</name>
    <dbReference type="NCBI Taxonomy" id="1193628"/>
    <lineage>
        <taxon>Bacteria</taxon>
        <taxon>Pseudomonadati</taxon>
        <taxon>Pseudomonadota</taxon>
        <taxon>Gammaproteobacteria</taxon>
        <taxon>Chromatiales</taxon>
        <taxon>Chromatiaceae</taxon>
        <taxon>Rheinheimera</taxon>
    </lineage>
</organism>
<evidence type="ECO:0000313" key="9">
    <source>
        <dbReference type="EMBL" id="MEH8016344.1"/>
    </source>
</evidence>
<dbReference type="PANTHER" id="PTHR36115:SF6">
    <property type="entry name" value="PROLINE-RICH ANTIGEN HOMOLOG"/>
    <property type="match status" value="1"/>
</dbReference>
<dbReference type="RefSeq" id="WP_335734756.1">
    <property type="nucleotide sequence ID" value="NZ_JALAAR010000002.1"/>
</dbReference>
<evidence type="ECO:0000259" key="8">
    <source>
        <dbReference type="Pfam" id="PF06271"/>
    </source>
</evidence>
<dbReference type="InterPro" id="IPR051791">
    <property type="entry name" value="Pra-immunoreactive"/>
</dbReference>
<keyword evidence="4 7" id="KW-1133">Transmembrane helix</keyword>
<keyword evidence="3 7" id="KW-0812">Transmembrane</keyword>
<keyword evidence="6" id="KW-0175">Coiled coil</keyword>
<keyword evidence="10" id="KW-1185">Reference proteome</keyword>
<feature type="domain" description="RDD" evidence="8">
    <location>
        <begin position="251"/>
        <end position="336"/>
    </location>
</feature>
<keyword evidence="5 7" id="KW-0472">Membrane</keyword>
<feature type="coiled-coil region" evidence="6">
    <location>
        <begin position="187"/>
        <end position="224"/>
    </location>
</feature>
<dbReference type="PANTHER" id="PTHR36115">
    <property type="entry name" value="PROLINE-RICH ANTIGEN HOMOLOG-RELATED"/>
    <property type="match status" value="1"/>
</dbReference>
<evidence type="ECO:0000256" key="1">
    <source>
        <dbReference type="ARBA" id="ARBA00004651"/>
    </source>
</evidence>
<reference evidence="9 10" key="1">
    <citation type="journal article" date="2023" name="Ecotoxicol. Environ. Saf.">
        <title>Mercury remediation potential of mercury-resistant strain Rheinheimera metallidurans sp. nov. isolated from a municipal waste dumping site.</title>
        <authorList>
            <person name="Yadav V."/>
            <person name="Manjhi A."/>
            <person name="Vadakedath N."/>
        </authorList>
    </citation>
    <scope>NUCLEOTIDE SEQUENCE [LARGE SCALE GENOMIC DNA]</scope>
    <source>
        <strain evidence="9 10">E-49</strain>
    </source>
</reference>
<evidence type="ECO:0000256" key="5">
    <source>
        <dbReference type="ARBA" id="ARBA00023136"/>
    </source>
</evidence>
<evidence type="ECO:0000256" key="4">
    <source>
        <dbReference type="ARBA" id="ARBA00022989"/>
    </source>
</evidence>
<evidence type="ECO:0000256" key="6">
    <source>
        <dbReference type="SAM" id="Coils"/>
    </source>
</evidence>
<comment type="subcellular location">
    <subcellularLocation>
        <location evidence="1">Cell membrane</location>
        <topology evidence="1">Multi-pass membrane protein</topology>
    </subcellularLocation>
</comment>
<feature type="transmembrane region" description="Helical" evidence="7">
    <location>
        <begin position="70"/>
        <end position="93"/>
    </location>
</feature>
<protein>
    <submittedName>
        <fullName evidence="9">RDD family protein</fullName>
    </submittedName>
</protein>
<proteinExistence type="predicted"/>
<evidence type="ECO:0000256" key="3">
    <source>
        <dbReference type="ARBA" id="ARBA00022692"/>
    </source>
</evidence>
<dbReference type="Pfam" id="PF06271">
    <property type="entry name" value="RDD"/>
    <property type="match status" value="1"/>
</dbReference>
<dbReference type="InterPro" id="IPR010432">
    <property type="entry name" value="RDD"/>
</dbReference>
<evidence type="ECO:0000256" key="2">
    <source>
        <dbReference type="ARBA" id="ARBA00022475"/>
    </source>
</evidence>
<comment type="caution">
    <text evidence="9">The sequence shown here is derived from an EMBL/GenBank/DDBJ whole genome shotgun (WGS) entry which is preliminary data.</text>
</comment>
<keyword evidence="2" id="KW-1003">Cell membrane</keyword>
<dbReference type="EMBL" id="JALAAR010000002">
    <property type="protein sequence ID" value="MEH8016344.1"/>
    <property type="molecule type" value="Genomic_DNA"/>
</dbReference>
<accession>A0ABU8C365</accession>